<dbReference type="GeneID" id="25037096"/>
<dbReference type="GO" id="GO:0001732">
    <property type="term" value="P:formation of cytoplasmic translation initiation complex"/>
    <property type="evidence" value="ECO:0007669"/>
    <property type="project" value="UniProtKB-UniRule"/>
</dbReference>
<feature type="domain" description="MPN" evidence="5">
    <location>
        <begin position="23"/>
        <end position="165"/>
    </location>
</feature>
<dbReference type="OrthoDB" id="25498at2759"/>
<dbReference type="PANTHER" id="PTHR10540:SF6">
    <property type="entry name" value="EUKARYOTIC TRANSLATION INITIATION FACTOR 3 SUBUNIT F"/>
    <property type="match status" value="1"/>
</dbReference>
<reference evidence="6 7" key="1">
    <citation type="journal article" date="2011" name="Science">
        <title>Comparative functional genomics of the fission yeasts.</title>
        <authorList>
            <person name="Rhind N."/>
            <person name="Chen Z."/>
            <person name="Yassour M."/>
            <person name="Thompson D.A."/>
            <person name="Haas B.J."/>
            <person name="Habib N."/>
            <person name="Wapinski I."/>
            <person name="Roy S."/>
            <person name="Lin M.F."/>
            <person name="Heiman D.I."/>
            <person name="Young S.K."/>
            <person name="Furuya K."/>
            <person name="Guo Y."/>
            <person name="Pidoux A."/>
            <person name="Chen H.M."/>
            <person name="Robbertse B."/>
            <person name="Goldberg J.M."/>
            <person name="Aoki K."/>
            <person name="Bayne E.H."/>
            <person name="Berlin A.M."/>
            <person name="Desjardins C.A."/>
            <person name="Dobbs E."/>
            <person name="Dukaj L."/>
            <person name="Fan L."/>
            <person name="FitzGerald M.G."/>
            <person name="French C."/>
            <person name="Gujja S."/>
            <person name="Hansen K."/>
            <person name="Keifenheim D."/>
            <person name="Levin J.Z."/>
            <person name="Mosher R.A."/>
            <person name="Mueller C.A."/>
            <person name="Pfiffner J."/>
            <person name="Priest M."/>
            <person name="Russ C."/>
            <person name="Smialowska A."/>
            <person name="Swoboda P."/>
            <person name="Sykes S.M."/>
            <person name="Vaughn M."/>
            <person name="Vengrova S."/>
            <person name="Yoder R."/>
            <person name="Zeng Q."/>
            <person name="Allshire R."/>
            <person name="Baulcombe D."/>
            <person name="Birren B.W."/>
            <person name="Brown W."/>
            <person name="Ekwall K."/>
            <person name="Kellis M."/>
            <person name="Leatherwood J."/>
            <person name="Levin H."/>
            <person name="Margalit H."/>
            <person name="Martienssen R."/>
            <person name="Nieduszynski C.A."/>
            <person name="Spatafora J.W."/>
            <person name="Friedman N."/>
            <person name="Dalgaard J.Z."/>
            <person name="Baumann P."/>
            <person name="Niki H."/>
            <person name="Regev A."/>
            <person name="Nusbaum C."/>
        </authorList>
    </citation>
    <scope>NUCLEOTIDE SEQUENCE [LARGE SCALE GENOMIC DNA]</scope>
    <source>
        <strain evidence="7">OY26 / ATCC MYA-4695 / CBS 11777 / NBRC 106824 / NRRL Y48691</strain>
    </source>
</reference>
<dbReference type="EMBL" id="KE546988">
    <property type="protein sequence ID" value="EPY54003.1"/>
    <property type="molecule type" value="Genomic_DNA"/>
</dbReference>
<evidence type="ECO:0000256" key="3">
    <source>
        <dbReference type="ARBA" id="ARBA00022917"/>
    </source>
</evidence>
<dbReference type="Pfam" id="PF01398">
    <property type="entry name" value="JAB"/>
    <property type="match status" value="1"/>
</dbReference>
<gene>
    <name evidence="6" type="ORF">SPOG_02774</name>
</gene>
<evidence type="ECO:0000256" key="1">
    <source>
        <dbReference type="ARBA" id="ARBA00022490"/>
    </source>
</evidence>
<dbReference type="HOGENOM" id="CLU_027018_0_0_1"/>
<name>S9W1S9_SCHCR</name>
<accession>S9W1S9</accession>
<proteinExistence type="inferred from homology"/>
<dbReference type="SMART" id="SM00232">
    <property type="entry name" value="JAB_MPN"/>
    <property type="match status" value="1"/>
</dbReference>
<dbReference type="PROSITE" id="PS50249">
    <property type="entry name" value="MPN"/>
    <property type="match status" value="1"/>
</dbReference>
<evidence type="ECO:0000313" key="6">
    <source>
        <dbReference type="EMBL" id="EPY54003.1"/>
    </source>
</evidence>
<keyword evidence="3 4" id="KW-0648">Protein biosynthesis</keyword>
<dbReference type="eggNOG" id="KOG2975">
    <property type="taxonomic scope" value="Eukaryota"/>
</dbReference>
<dbReference type="GO" id="GO:0033290">
    <property type="term" value="C:eukaryotic 48S preinitiation complex"/>
    <property type="evidence" value="ECO:0007669"/>
    <property type="project" value="UniProtKB-UniRule"/>
</dbReference>
<evidence type="ECO:0000256" key="4">
    <source>
        <dbReference type="HAMAP-Rule" id="MF_03005"/>
    </source>
</evidence>
<dbReference type="GO" id="GO:0003743">
    <property type="term" value="F:translation initiation factor activity"/>
    <property type="evidence" value="ECO:0007669"/>
    <property type="project" value="UniProtKB-UniRule"/>
</dbReference>
<keyword evidence="2 4" id="KW-0396">Initiation factor</keyword>
<dbReference type="InterPro" id="IPR037518">
    <property type="entry name" value="MPN"/>
</dbReference>
<keyword evidence="1 4" id="KW-0963">Cytoplasm</keyword>
<dbReference type="GO" id="GO:0071541">
    <property type="term" value="C:eukaryotic translation initiation factor 3 complex, eIF3m"/>
    <property type="evidence" value="ECO:0007669"/>
    <property type="project" value="EnsemblFungi"/>
</dbReference>
<sequence>MVLEAKHALHLGKPSSKAGPVHVVIDPSVLFSILDHSTRRSENNQRVIGTLLGIRSEDGREIEVKSCFAVPHNESSEQVEVEMEYHRAMYHLHLKANPREVVVGWYATSSDLDAFSALIQNLYASPPEQGSPALGTYPHPCVHLTVDTDVSTPLSIQTYLSSPVGITERLADSCAFVPTPYSIRDNEAIRSGLKAVAAPKNDPSRIAGLFTDLQQLKRSTLEVLSMIERVSDYVQNVIDGSSPANVAVGRYLVKCLSLVPSIEGHEFEKIFSSHLQDVLVVVYLANTLRTQIDIASRSISGFEEEGYSYINLDEQLNV</sequence>
<evidence type="ECO:0000313" key="7">
    <source>
        <dbReference type="Proteomes" id="UP000015464"/>
    </source>
</evidence>
<dbReference type="GO" id="GO:0016282">
    <property type="term" value="C:eukaryotic 43S preinitiation complex"/>
    <property type="evidence" value="ECO:0007669"/>
    <property type="project" value="UniProtKB-UniRule"/>
</dbReference>
<evidence type="ECO:0000256" key="2">
    <source>
        <dbReference type="ARBA" id="ARBA00022540"/>
    </source>
</evidence>
<comment type="similarity">
    <text evidence="4">Belongs to the eIF-3 subunit F family.</text>
</comment>
<protein>
    <recommendedName>
        <fullName evidence="4">Eukaryotic translation initiation factor 3 subunit F</fullName>
        <shortName evidence="4">eIF3f</shortName>
    </recommendedName>
</protein>
<dbReference type="AlphaFoldDB" id="S9W1S9"/>
<keyword evidence="7" id="KW-1185">Reference proteome</keyword>
<dbReference type="InterPro" id="IPR024969">
    <property type="entry name" value="EIF3F/CSN6-like_C"/>
</dbReference>
<dbReference type="RefSeq" id="XP_013020890.1">
    <property type="nucleotide sequence ID" value="XM_013165436.1"/>
</dbReference>
<dbReference type="GO" id="GO:0071540">
    <property type="term" value="C:eukaryotic translation initiation factor 3 complex, eIF3e"/>
    <property type="evidence" value="ECO:0007669"/>
    <property type="project" value="EnsemblFungi"/>
</dbReference>
<evidence type="ECO:0000259" key="5">
    <source>
        <dbReference type="PROSITE" id="PS50249"/>
    </source>
</evidence>
<dbReference type="GO" id="GO:0031369">
    <property type="term" value="F:translation initiation factor binding"/>
    <property type="evidence" value="ECO:0007669"/>
    <property type="project" value="InterPro"/>
</dbReference>
<dbReference type="OMA" id="EYFVHFH"/>
<organism evidence="6 7">
    <name type="scientific">Schizosaccharomyces cryophilus (strain OY26 / ATCC MYA-4695 / CBS 11777 / NBRC 106824 / NRRL Y48691)</name>
    <name type="common">Fission yeast</name>
    <dbReference type="NCBI Taxonomy" id="653667"/>
    <lineage>
        <taxon>Eukaryota</taxon>
        <taxon>Fungi</taxon>
        <taxon>Dikarya</taxon>
        <taxon>Ascomycota</taxon>
        <taxon>Taphrinomycotina</taxon>
        <taxon>Schizosaccharomycetes</taxon>
        <taxon>Schizosaccharomycetales</taxon>
        <taxon>Schizosaccharomycetaceae</taxon>
        <taxon>Schizosaccharomyces</taxon>
    </lineage>
</organism>
<dbReference type="GO" id="GO:0008237">
    <property type="term" value="F:metallopeptidase activity"/>
    <property type="evidence" value="ECO:0007669"/>
    <property type="project" value="InterPro"/>
</dbReference>
<dbReference type="PANTHER" id="PTHR10540">
    <property type="entry name" value="EUKARYOTIC TRANSLATION INITIATION FACTOR 3 SUBUNIT F-RELATED"/>
    <property type="match status" value="1"/>
</dbReference>
<comment type="subunit">
    <text evidence="4">Component of the eukaryotic translation initiation factor 3 (eIF-3) complex.</text>
</comment>
<dbReference type="HAMAP" id="MF_03005">
    <property type="entry name" value="eIF3f"/>
    <property type="match status" value="1"/>
</dbReference>
<dbReference type="CDD" id="cd08064">
    <property type="entry name" value="MPN_eIF3f"/>
    <property type="match status" value="1"/>
</dbReference>
<comment type="subcellular location">
    <subcellularLocation>
        <location evidence="4">Cytoplasm</location>
    </subcellularLocation>
</comment>
<dbReference type="InterPro" id="IPR027531">
    <property type="entry name" value="eIF3f"/>
</dbReference>
<comment type="function">
    <text evidence="4">Component of the eukaryotic translation initiation factor 3 (eIF-3) complex, which is involved in protein synthesis of a specialized repertoire of mRNAs and, together with other initiation factors, stimulates binding of mRNA and methionyl-tRNAi to the 40S ribosome. The eIF-3 complex specifically targets and initiates translation of a subset of mRNAs involved in cell proliferation.</text>
</comment>
<dbReference type="Proteomes" id="UP000015464">
    <property type="component" value="Unassembled WGS sequence"/>
</dbReference>
<dbReference type="Pfam" id="PF13012">
    <property type="entry name" value="MitMem_reg"/>
    <property type="match status" value="1"/>
</dbReference>
<dbReference type="Gene3D" id="3.40.140.10">
    <property type="entry name" value="Cytidine Deaminase, domain 2"/>
    <property type="match status" value="1"/>
</dbReference>
<dbReference type="InterPro" id="IPR000555">
    <property type="entry name" value="JAMM/MPN+_dom"/>
</dbReference>
<dbReference type="STRING" id="653667.S9W1S9"/>